<dbReference type="Proteomes" id="UP000198555">
    <property type="component" value="Unassembled WGS sequence"/>
</dbReference>
<accession>A0A1H6HWA7</accession>
<reference evidence="2" key="1">
    <citation type="submission" date="2016-10" db="EMBL/GenBank/DDBJ databases">
        <authorList>
            <person name="Varghese N."/>
            <person name="Submissions S."/>
        </authorList>
    </citation>
    <scope>NUCLEOTIDE SEQUENCE [LARGE SCALE GENOMIC DNA]</scope>
    <source>
        <strain evidence="2">DSM 19326</strain>
    </source>
</reference>
<gene>
    <name evidence="1" type="ORF">SAMN05421793_102143</name>
</gene>
<sequence>MESKLNNPNFFKGQGKDTKISGQMTKVFNAFSTQPKTMKMVSVQTGIDRANICRYVAEWKEQNSIQEVRKGLCRITKHRAGYLTTDPTLFNNVNS</sequence>
<name>A0A1H6HWA7_9FLAO</name>
<dbReference type="EMBL" id="FNWX01000002">
    <property type="protein sequence ID" value="SEH39940.1"/>
    <property type="molecule type" value="Genomic_DNA"/>
</dbReference>
<proteinExistence type="predicted"/>
<organism evidence="1 2">
    <name type="scientific">Epilithonimonas hominis</name>
    <dbReference type="NCBI Taxonomy" id="420404"/>
    <lineage>
        <taxon>Bacteria</taxon>
        <taxon>Pseudomonadati</taxon>
        <taxon>Bacteroidota</taxon>
        <taxon>Flavobacteriia</taxon>
        <taxon>Flavobacteriales</taxon>
        <taxon>Weeksellaceae</taxon>
        <taxon>Chryseobacterium group</taxon>
        <taxon>Epilithonimonas</taxon>
    </lineage>
</organism>
<evidence type="ECO:0000313" key="2">
    <source>
        <dbReference type="Proteomes" id="UP000198555"/>
    </source>
</evidence>
<keyword evidence="2" id="KW-1185">Reference proteome</keyword>
<protein>
    <submittedName>
        <fullName evidence="1">Uncharacterized protein</fullName>
    </submittedName>
</protein>
<evidence type="ECO:0000313" key="1">
    <source>
        <dbReference type="EMBL" id="SEH39940.1"/>
    </source>
</evidence>
<dbReference type="STRING" id="420404.SAMN05421793_102143"/>
<dbReference type="AlphaFoldDB" id="A0A1H6HWA7"/>